<evidence type="ECO:0000313" key="3">
    <source>
        <dbReference type="Proteomes" id="UP001549031"/>
    </source>
</evidence>
<feature type="transmembrane region" description="Helical" evidence="1">
    <location>
        <begin position="49"/>
        <end position="70"/>
    </location>
</feature>
<feature type="transmembrane region" description="Helical" evidence="1">
    <location>
        <begin position="109"/>
        <end position="126"/>
    </location>
</feature>
<keyword evidence="3" id="KW-1185">Reference proteome</keyword>
<dbReference type="EMBL" id="JBEPLJ010000016">
    <property type="protein sequence ID" value="MET3587753.1"/>
    <property type="molecule type" value="Genomic_DNA"/>
</dbReference>
<gene>
    <name evidence="2" type="ORF">ABID21_003884</name>
</gene>
<evidence type="ECO:0000256" key="1">
    <source>
        <dbReference type="SAM" id="Phobius"/>
    </source>
</evidence>
<feature type="transmembrane region" description="Helical" evidence="1">
    <location>
        <begin position="82"/>
        <end position="97"/>
    </location>
</feature>
<protein>
    <submittedName>
        <fullName evidence="2">Uncharacterized protein</fullName>
    </submittedName>
</protein>
<organism evidence="2 3">
    <name type="scientific">Pseudorhizobium tarimense</name>
    <dbReference type="NCBI Taxonomy" id="1079109"/>
    <lineage>
        <taxon>Bacteria</taxon>
        <taxon>Pseudomonadati</taxon>
        <taxon>Pseudomonadota</taxon>
        <taxon>Alphaproteobacteria</taxon>
        <taxon>Hyphomicrobiales</taxon>
        <taxon>Rhizobiaceae</taxon>
        <taxon>Rhizobium/Agrobacterium group</taxon>
        <taxon>Pseudorhizobium</taxon>
    </lineage>
</organism>
<reference evidence="2 3" key="1">
    <citation type="submission" date="2024-06" db="EMBL/GenBank/DDBJ databases">
        <title>Genomic Encyclopedia of Type Strains, Phase IV (KMG-IV): sequencing the most valuable type-strain genomes for metagenomic binning, comparative biology and taxonomic classification.</title>
        <authorList>
            <person name="Goeker M."/>
        </authorList>
    </citation>
    <scope>NUCLEOTIDE SEQUENCE [LARGE SCALE GENOMIC DNA]</scope>
    <source>
        <strain evidence="2 3">DSM 105042</strain>
    </source>
</reference>
<name>A0ABV2HB33_9HYPH</name>
<accession>A0ABV2HB33</accession>
<dbReference type="Proteomes" id="UP001549031">
    <property type="component" value="Unassembled WGS sequence"/>
</dbReference>
<keyword evidence="1" id="KW-0472">Membrane</keyword>
<keyword evidence="1" id="KW-0812">Transmembrane</keyword>
<comment type="caution">
    <text evidence="2">The sequence shown here is derived from an EMBL/GenBank/DDBJ whole genome shotgun (WGS) entry which is preliminary data.</text>
</comment>
<proteinExistence type="predicted"/>
<keyword evidence="1" id="KW-1133">Transmembrane helix</keyword>
<evidence type="ECO:0000313" key="2">
    <source>
        <dbReference type="EMBL" id="MET3587753.1"/>
    </source>
</evidence>
<dbReference type="RefSeq" id="WP_247245381.1">
    <property type="nucleotide sequence ID" value="NZ_JALJRA010000015.1"/>
</dbReference>
<sequence>MPLALINADATALASRLPYHRLPRAGRCLDLVPQRICRQRNEAANLHHWAVYALYVLFSAAALSMAWSLLRGEHRTAMRMRLLALIWILLGPIYYLWYPPPILGAVERVLALLMIGGHFALVAQALRHRAAAT</sequence>